<dbReference type="PANTHER" id="PTHR43105">
    <property type="entry name" value="RESPIRATORY NITRATE REDUCTASE"/>
    <property type="match status" value="1"/>
</dbReference>
<dbReference type="InterPro" id="IPR009010">
    <property type="entry name" value="Asp_de-COase-like_dom_sf"/>
</dbReference>
<gene>
    <name evidence="6" type="ORF">Aory04_001148300</name>
</gene>
<dbReference type="InterPro" id="IPR050123">
    <property type="entry name" value="Prok_molybdopt-oxidoreductase"/>
</dbReference>
<dbReference type="SUPFAM" id="SSF53706">
    <property type="entry name" value="Formate dehydrogenase/DMSO reductase, domains 1-3"/>
    <property type="match status" value="1"/>
</dbReference>
<dbReference type="GO" id="GO:0016491">
    <property type="term" value="F:oxidoreductase activity"/>
    <property type="evidence" value="ECO:0007669"/>
    <property type="project" value="InterPro"/>
</dbReference>
<dbReference type="EMBL" id="BSYA01000200">
    <property type="protein sequence ID" value="GMG36453.1"/>
    <property type="molecule type" value="Genomic_DNA"/>
</dbReference>
<organism evidence="6 7">
    <name type="scientific">Aspergillus oryzae</name>
    <name type="common">Yellow koji mold</name>
    <dbReference type="NCBI Taxonomy" id="5062"/>
    <lineage>
        <taxon>Eukaryota</taxon>
        <taxon>Fungi</taxon>
        <taxon>Dikarya</taxon>
        <taxon>Ascomycota</taxon>
        <taxon>Pezizomycotina</taxon>
        <taxon>Eurotiomycetes</taxon>
        <taxon>Eurotiomycetidae</taxon>
        <taxon>Eurotiales</taxon>
        <taxon>Aspergillaceae</taxon>
        <taxon>Aspergillus</taxon>
        <taxon>Aspergillus subgen. Circumdati</taxon>
    </lineage>
</organism>
<comment type="caution">
    <text evidence="6">The sequence shown here is derived from an EMBL/GenBank/DDBJ whole genome shotgun (WGS) entry which is preliminary data.</text>
</comment>
<evidence type="ECO:0000313" key="7">
    <source>
        <dbReference type="Proteomes" id="UP001165205"/>
    </source>
</evidence>
<dbReference type="GO" id="GO:0046872">
    <property type="term" value="F:metal ion binding"/>
    <property type="evidence" value="ECO:0007669"/>
    <property type="project" value="UniProtKB-KW"/>
</dbReference>
<dbReference type="InterPro" id="IPR006656">
    <property type="entry name" value="Mopterin_OxRdtase"/>
</dbReference>
<evidence type="ECO:0000256" key="1">
    <source>
        <dbReference type="ARBA" id="ARBA00022723"/>
    </source>
</evidence>
<protein>
    <submittedName>
        <fullName evidence="6">Unnamed protein product</fullName>
    </submittedName>
</protein>
<evidence type="ECO:0000256" key="2">
    <source>
        <dbReference type="ARBA" id="ARBA00023004"/>
    </source>
</evidence>
<dbReference type="SUPFAM" id="SSF50692">
    <property type="entry name" value="ADC-like"/>
    <property type="match status" value="1"/>
</dbReference>
<proteinExistence type="predicted"/>
<keyword evidence="3" id="KW-0411">Iron-sulfur</keyword>
<dbReference type="InterPro" id="IPR006657">
    <property type="entry name" value="MoPterin_dinucl-bd_dom"/>
</dbReference>
<dbReference type="GO" id="GO:0043546">
    <property type="term" value="F:molybdopterin cofactor binding"/>
    <property type="evidence" value="ECO:0007669"/>
    <property type="project" value="InterPro"/>
</dbReference>
<sequence length="883" mass="98859">MAASTYETRDSIQDVYGDRTPWESIHHPDRLKHPLIRRNGKLEQASWDEAMSLIVDKAKEIRARLTNHGIGFYTSGQLFLEEYYVLAMIGKAGLNTLHMDGNTRLCTATAAASMRESFGSDGQPGSYGDIDYTECLFMVGHNVANTQTVLWSRILDRLEGAYPPKLIVVDPRRSETAKKATIHLAPKIGTNVALLNGLQHLLFKNGWVNEAFVSKHVVGLQQLEAVVEEYTPEYVMQVTGVPTTLLEEAARIIGTSSSLLSTALQGVYQSNQATAAACQINNINLLLGHIGKPGSGILQMNGQPTAQNNREAGCDGEYPGFRNFQNQKHMQEIADHWNIDLIRMPHWNQPTHIQNMLNYIENGSIEMFWVSGTNPLVSLPNLHRVRDLFTKPDLFLVVQDIFPTETTAVADVVLPAAQWAEKTGCFTNADRTMHLSQKAVEPPGEAKSDLDIFLDFGRRMGFKSKDGGPLIPYTTPEEVFDAWKKMSYGRPCDCSELTYEKLTGGSGIQWPCTKEYPNGKERLFTDGKFFTDPDYCEDFGHDLETGAPYTRAQYQAMNPAGRAILKAAHHKAPLEAPDDQFPLLLSTGRNVFHFHTRTKTGRARRLQQADPQPFVRISEADARALYLTEGEMVVVRSRRDEWDPVSKQPMFKSGAVRIEKCIQKEGGKESHPKEEQTAAIRSVEQKKGQGKAPAANAFNSQSGVERIRRLELWLGATHQALEVLNDVYMDLIPRLVHDLEVYSGLEVMRRITLDILRKLNPVISRYHESRQYGRKVATSLKDSLFPVVEEGSDAYEALVALQALDVFLTYIEGHLTALSPASQALWDLEFVDAVKFSQHGIQRQKAWVTQHIKVKSPQTLLVPVAALDELHSDESTLSGYLRC</sequence>
<evidence type="ECO:0000256" key="3">
    <source>
        <dbReference type="ARBA" id="ARBA00023014"/>
    </source>
</evidence>
<dbReference type="Pfam" id="PF01568">
    <property type="entry name" value="Molydop_binding"/>
    <property type="match status" value="1"/>
</dbReference>
<dbReference type="Gene3D" id="3.40.228.10">
    <property type="entry name" value="Dimethylsulfoxide Reductase, domain 2"/>
    <property type="match status" value="1"/>
</dbReference>
<reference evidence="6" key="1">
    <citation type="submission" date="2023-04" db="EMBL/GenBank/DDBJ databases">
        <title>Aspergillus oryzae NBRC 4228.</title>
        <authorList>
            <person name="Ichikawa N."/>
            <person name="Sato H."/>
            <person name="Tonouchi N."/>
        </authorList>
    </citation>
    <scope>NUCLEOTIDE SEQUENCE</scope>
    <source>
        <strain evidence="6">NBRC 4228</strain>
    </source>
</reference>
<dbReference type="Pfam" id="PF00384">
    <property type="entry name" value="Molybdopterin"/>
    <property type="match status" value="1"/>
</dbReference>
<dbReference type="GO" id="GO:0051536">
    <property type="term" value="F:iron-sulfur cluster binding"/>
    <property type="evidence" value="ECO:0007669"/>
    <property type="project" value="UniProtKB-KW"/>
</dbReference>
<feature type="domain" description="Molybdopterin dinucleotide-binding" evidence="5">
    <location>
        <begin position="583"/>
        <end position="641"/>
    </location>
</feature>
<keyword evidence="2" id="KW-0408">Iron</keyword>
<dbReference type="Gene3D" id="2.40.40.20">
    <property type="match status" value="1"/>
</dbReference>
<evidence type="ECO:0000313" key="6">
    <source>
        <dbReference type="EMBL" id="GMG36453.1"/>
    </source>
</evidence>
<keyword evidence="1" id="KW-0479">Metal-binding</keyword>
<feature type="domain" description="Molybdopterin oxidoreductase" evidence="4">
    <location>
        <begin position="30"/>
        <end position="455"/>
    </location>
</feature>
<evidence type="ECO:0000259" key="4">
    <source>
        <dbReference type="Pfam" id="PF00384"/>
    </source>
</evidence>
<dbReference type="PANTHER" id="PTHR43105:SF10">
    <property type="entry name" value="NADH-QUINONE OXIDOREDUCTASE SUBUNIT G"/>
    <property type="match status" value="1"/>
</dbReference>
<dbReference type="Gene3D" id="3.40.50.740">
    <property type="match status" value="1"/>
</dbReference>
<dbReference type="Proteomes" id="UP001165205">
    <property type="component" value="Unassembled WGS sequence"/>
</dbReference>
<evidence type="ECO:0000259" key="5">
    <source>
        <dbReference type="Pfam" id="PF01568"/>
    </source>
</evidence>
<accession>A0AAN4YTR3</accession>
<name>A0AAN4YTR3_ASPOZ</name>
<dbReference type="AlphaFoldDB" id="A0AAN4YTR3"/>